<dbReference type="PANTHER" id="PTHR11895:SF176">
    <property type="entry name" value="AMIDASE AMID-RELATED"/>
    <property type="match status" value="1"/>
</dbReference>
<proteinExistence type="predicted"/>
<comment type="caution">
    <text evidence="2">The sequence shown here is derived from an EMBL/GenBank/DDBJ whole genome shotgun (WGS) entry which is preliminary data.</text>
</comment>
<keyword evidence="3" id="KW-1185">Reference proteome</keyword>
<dbReference type="PROSITE" id="PS00571">
    <property type="entry name" value="AMIDASES"/>
    <property type="match status" value="1"/>
</dbReference>
<protein>
    <submittedName>
        <fullName evidence="2">Amidase</fullName>
    </submittedName>
</protein>
<gene>
    <name evidence="2" type="ORF">ACFPUY_37980</name>
</gene>
<dbReference type="RefSeq" id="WP_219551174.1">
    <property type="nucleotide sequence ID" value="NZ_JAHKRN010000069.1"/>
</dbReference>
<reference evidence="3" key="1">
    <citation type="journal article" date="2019" name="Int. J. Syst. Evol. Microbiol.">
        <title>The Global Catalogue of Microorganisms (GCM) 10K type strain sequencing project: providing services to taxonomists for standard genome sequencing and annotation.</title>
        <authorList>
            <consortium name="The Broad Institute Genomics Platform"/>
            <consortium name="The Broad Institute Genome Sequencing Center for Infectious Disease"/>
            <person name="Wu L."/>
            <person name="Ma J."/>
        </authorList>
    </citation>
    <scope>NUCLEOTIDE SEQUENCE [LARGE SCALE GENOMIC DNA]</scope>
    <source>
        <strain evidence="3">CGMCC 4.7106</strain>
    </source>
</reference>
<feature type="domain" description="Amidase" evidence="1">
    <location>
        <begin position="29"/>
        <end position="430"/>
    </location>
</feature>
<accession>A0ABW1C5K5</accession>
<dbReference type="InterPro" id="IPR023631">
    <property type="entry name" value="Amidase_dom"/>
</dbReference>
<name>A0ABW1C5K5_9ACTN</name>
<dbReference type="PANTHER" id="PTHR11895">
    <property type="entry name" value="TRANSAMIDASE"/>
    <property type="match status" value="1"/>
</dbReference>
<dbReference type="EMBL" id="JBHSNW010000028">
    <property type="protein sequence ID" value="MFC5820921.1"/>
    <property type="molecule type" value="Genomic_DNA"/>
</dbReference>
<sequence>MTTSSGPFAGRTIDDLGRDLRAGRTTAEELTREALDAITRLDPVLNAFVSVDQDGALAAAREADAELAGGADRGPLHGLPVGVKDLLLVAGMPATMGSRHFAGYVPDTDAACVTRLREAGAVIVGKTTTQEFAYGPTGDCSANGASRNPWDPARMSGGSSGGSGAAVAAGLVPLAIGTDTGGSVRIPAALCGVAGLKPAYGAIPADGAFPLSPSLDHVGVLARTAGECFLAYRLLSGGDAVESGSVTPRVAWLDPSDLHPCDPEVVRVAAGAAGAKERVALPPGAAEAFMDVYVTIGGAEAAEVHAERVAEAPELFQPEVLDRLRGAMRVPGWKYVRARAERRRLAGVAEKLFEDHDVLALPTVPLTAPPLGLRETVLDGRPVGVRAALLALTSPWNVLGFPALSVPAGLAGGLPVGLQLVCRPGDEHLLAAAVPTT</sequence>
<evidence type="ECO:0000313" key="2">
    <source>
        <dbReference type="EMBL" id="MFC5820921.1"/>
    </source>
</evidence>
<dbReference type="Pfam" id="PF01425">
    <property type="entry name" value="Amidase"/>
    <property type="match status" value="1"/>
</dbReference>
<dbReference type="InterPro" id="IPR000120">
    <property type="entry name" value="Amidase"/>
</dbReference>
<organism evidence="2 3">
    <name type="scientific">Nonomuraea harbinensis</name>
    <dbReference type="NCBI Taxonomy" id="1286938"/>
    <lineage>
        <taxon>Bacteria</taxon>
        <taxon>Bacillati</taxon>
        <taxon>Actinomycetota</taxon>
        <taxon>Actinomycetes</taxon>
        <taxon>Streptosporangiales</taxon>
        <taxon>Streptosporangiaceae</taxon>
        <taxon>Nonomuraea</taxon>
    </lineage>
</organism>
<dbReference type="InterPro" id="IPR020556">
    <property type="entry name" value="Amidase_CS"/>
</dbReference>
<dbReference type="Proteomes" id="UP001596096">
    <property type="component" value="Unassembled WGS sequence"/>
</dbReference>
<evidence type="ECO:0000259" key="1">
    <source>
        <dbReference type="Pfam" id="PF01425"/>
    </source>
</evidence>
<evidence type="ECO:0000313" key="3">
    <source>
        <dbReference type="Proteomes" id="UP001596096"/>
    </source>
</evidence>